<comment type="caution">
    <text evidence="6">The sequence shown here is derived from an EMBL/GenBank/DDBJ whole genome shotgun (WGS) entry which is preliminary data.</text>
</comment>
<proteinExistence type="inferred from homology"/>
<evidence type="ECO:0000256" key="2">
    <source>
        <dbReference type="ARBA" id="ARBA00023015"/>
    </source>
</evidence>
<dbReference type="InterPro" id="IPR005119">
    <property type="entry name" value="LysR_subst-bd"/>
</dbReference>
<dbReference type="OrthoDB" id="8339333at2"/>
<dbReference type="InterPro" id="IPR036390">
    <property type="entry name" value="WH_DNA-bd_sf"/>
</dbReference>
<dbReference type="PRINTS" id="PR00039">
    <property type="entry name" value="HTHLYSR"/>
</dbReference>
<evidence type="ECO:0000256" key="1">
    <source>
        <dbReference type="ARBA" id="ARBA00009437"/>
    </source>
</evidence>
<dbReference type="CDD" id="cd08417">
    <property type="entry name" value="PBP2_Nitroaromatics_like"/>
    <property type="match status" value="1"/>
</dbReference>
<gene>
    <name evidence="6" type="ORF">CLG96_03750</name>
</gene>
<keyword evidence="4" id="KW-0804">Transcription</keyword>
<feature type="domain" description="HTH lysR-type" evidence="5">
    <location>
        <begin position="12"/>
        <end position="69"/>
    </location>
</feature>
<dbReference type="Gene3D" id="3.40.190.10">
    <property type="entry name" value="Periplasmic binding protein-like II"/>
    <property type="match status" value="2"/>
</dbReference>
<keyword evidence="2" id="KW-0805">Transcription regulation</keyword>
<evidence type="ECO:0000256" key="4">
    <source>
        <dbReference type="ARBA" id="ARBA00023163"/>
    </source>
</evidence>
<evidence type="ECO:0000259" key="5">
    <source>
        <dbReference type="PROSITE" id="PS50931"/>
    </source>
</evidence>
<protein>
    <recommendedName>
        <fullName evidence="5">HTH lysR-type domain-containing protein</fullName>
    </recommendedName>
</protein>
<keyword evidence="3" id="KW-0238">DNA-binding</keyword>
<keyword evidence="7" id="KW-1185">Reference proteome</keyword>
<dbReference type="SUPFAM" id="SSF46785">
    <property type="entry name" value="Winged helix' DNA-binding domain"/>
    <property type="match status" value="1"/>
</dbReference>
<dbReference type="InterPro" id="IPR037402">
    <property type="entry name" value="YidZ_PBP2"/>
</dbReference>
<dbReference type="PANTHER" id="PTHR30118">
    <property type="entry name" value="HTH-TYPE TRANSCRIPTIONAL REGULATOR LEUO-RELATED"/>
    <property type="match status" value="1"/>
</dbReference>
<evidence type="ECO:0000313" key="7">
    <source>
        <dbReference type="Proteomes" id="UP000244162"/>
    </source>
</evidence>
<reference evidence="6 7" key="1">
    <citation type="submission" date="2017-09" db="EMBL/GenBank/DDBJ databases">
        <title>Sphingomonas panjinensis sp.nov., isolated from oil-contaminated soil.</title>
        <authorList>
            <person name="Wang L."/>
            <person name="Chen L."/>
        </authorList>
    </citation>
    <scope>NUCLEOTIDE SEQUENCE [LARGE SCALE GENOMIC DNA]</scope>
    <source>
        <strain evidence="6 7">FW-11</strain>
    </source>
</reference>
<accession>A0A2T5G277</accession>
<dbReference type="InterPro" id="IPR050389">
    <property type="entry name" value="LysR-type_TF"/>
</dbReference>
<dbReference type="InterPro" id="IPR000847">
    <property type="entry name" value="LysR_HTH_N"/>
</dbReference>
<organism evidence="6 7">
    <name type="scientific">Sphingomonas oleivorans</name>
    <dbReference type="NCBI Taxonomy" id="1735121"/>
    <lineage>
        <taxon>Bacteria</taxon>
        <taxon>Pseudomonadati</taxon>
        <taxon>Pseudomonadota</taxon>
        <taxon>Alphaproteobacteria</taxon>
        <taxon>Sphingomonadales</taxon>
        <taxon>Sphingomonadaceae</taxon>
        <taxon>Sphingomonas</taxon>
    </lineage>
</organism>
<dbReference type="Pfam" id="PF00126">
    <property type="entry name" value="HTH_1"/>
    <property type="match status" value="1"/>
</dbReference>
<dbReference type="Gene3D" id="1.10.10.10">
    <property type="entry name" value="Winged helix-like DNA-binding domain superfamily/Winged helix DNA-binding domain"/>
    <property type="match status" value="1"/>
</dbReference>
<evidence type="ECO:0000313" key="6">
    <source>
        <dbReference type="EMBL" id="PTQ13244.1"/>
    </source>
</evidence>
<dbReference type="EMBL" id="NWBU01000004">
    <property type="protein sequence ID" value="PTQ13244.1"/>
    <property type="molecule type" value="Genomic_DNA"/>
</dbReference>
<sequence length="310" mass="33713">MKIMQPVNLRSVDLNLLVVLQVLLEERHVTQTANRLHMTQPAVSHALNRLRELFADPLLVRSGSRMLPTSRALGLIREIDEILAGVSALLSSTPFDPATVSAAVRLCATDGAIAAILARPIAAIAARAPNIQFSLSSNVERAYGHLEEGRIDLAFDVPRDGLHAAFRTLLLFRSELVCVTRRGLWAGAASRRTVDRYMSASHLEIVGGINSHINQALLSHGLRRDIAISVPSYLVAAELVTHGDMVLTLPVALANHAARLFPLEIHALPLDLPPVPFSMIWHRSSEAVAAQNWVRDQLADAVARHEGDAA</sequence>
<name>A0A2T5G277_9SPHN</name>
<dbReference type="PANTHER" id="PTHR30118:SF15">
    <property type="entry name" value="TRANSCRIPTIONAL REGULATORY PROTEIN"/>
    <property type="match status" value="1"/>
</dbReference>
<evidence type="ECO:0000256" key="3">
    <source>
        <dbReference type="ARBA" id="ARBA00023125"/>
    </source>
</evidence>
<dbReference type="SUPFAM" id="SSF53850">
    <property type="entry name" value="Periplasmic binding protein-like II"/>
    <property type="match status" value="1"/>
</dbReference>
<dbReference type="InterPro" id="IPR036388">
    <property type="entry name" value="WH-like_DNA-bd_sf"/>
</dbReference>
<comment type="similarity">
    <text evidence="1">Belongs to the LysR transcriptional regulatory family.</text>
</comment>
<dbReference type="GO" id="GO:0003677">
    <property type="term" value="F:DNA binding"/>
    <property type="evidence" value="ECO:0007669"/>
    <property type="project" value="UniProtKB-KW"/>
</dbReference>
<dbReference type="AlphaFoldDB" id="A0A2T5G277"/>
<dbReference type="PROSITE" id="PS50931">
    <property type="entry name" value="HTH_LYSR"/>
    <property type="match status" value="1"/>
</dbReference>
<dbReference type="Proteomes" id="UP000244162">
    <property type="component" value="Unassembled WGS sequence"/>
</dbReference>
<dbReference type="Pfam" id="PF03466">
    <property type="entry name" value="LysR_substrate"/>
    <property type="match status" value="1"/>
</dbReference>
<dbReference type="GO" id="GO:0003700">
    <property type="term" value="F:DNA-binding transcription factor activity"/>
    <property type="evidence" value="ECO:0007669"/>
    <property type="project" value="InterPro"/>
</dbReference>